<dbReference type="InterPro" id="IPR011990">
    <property type="entry name" value="TPR-like_helical_dom_sf"/>
</dbReference>
<dbReference type="eggNOG" id="ENOG5030XVY">
    <property type="taxonomic scope" value="Bacteria"/>
</dbReference>
<sequence length="249" mass="28163">MNILKILTLGCTMSLLLSFSNTQAAELDYTQQLQQGCGKLKQYARLGKQYYDQKQYAKALTQFEDQAAWSHFCQINAEESGVNVTDRDIEIANNNVGLTYAKLGKPLWARAWFLRNPDSKMSQFNLSQLPKMQQSTSLAGTYVAKNGFGQWDTITVKKLKNAYQIEFEGYYFGLRGLIYGPNLGSFDVEMPLQQKKVVYRYEDCQIQLNFTTDAKLGQKIVVEEQQNTSGCGFGHNVSASGTYLKVETK</sequence>
<evidence type="ECO:0008006" key="4">
    <source>
        <dbReference type="Google" id="ProtNLM"/>
    </source>
</evidence>
<dbReference type="Gene3D" id="1.25.40.10">
    <property type="entry name" value="Tetratricopeptide repeat domain"/>
    <property type="match status" value="1"/>
</dbReference>
<reference evidence="2 3" key="1">
    <citation type="submission" date="2013-03" db="EMBL/GenBank/DDBJ databases">
        <title>The Genome Sequence of Acinetobacter tandoii CIP 107469.</title>
        <authorList>
            <consortium name="The Broad Institute Genome Sequencing Platform"/>
            <consortium name="The Broad Institute Genome Sequencing Center for Infectious Disease"/>
            <person name="Cerqueira G."/>
            <person name="Feldgarden M."/>
            <person name="Courvalin P."/>
            <person name="Perichon B."/>
            <person name="Grillot-Courvalin C."/>
            <person name="Clermont D."/>
            <person name="Rocha E."/>
            <person name="Yoon E.-J."/>
            <person name="Nemec A."/>
            <person name="Walker B."/>
            <person name="Young S.K."/>
            <person name="Zeng Q."/>
            <person name="Gargeya S."/>
            <person name="Fitzgerald M."/>
            <person name="Haas B."/>
            <person name="Abouelleil A."/>
            <person name="Alvarado L."/>
            <person name="Arachchi H.M."/>
            <person name="Berlin A.M."/>
            <person name="Chapman S.B."/>
            <person name="Dewar J."/>
            <person name="Goldberg J."/>
            <person name="Griggs A."/>
            <person name="Gujja S."/>
            <person name="Hansen M."/>
            <person name="Howarth C."/>
            <person name="Imamovic A."/>
            <person name="Larimer J."/>
            <person name="McCowan C."/>
            <person name="Murphy C."/>
            <person name="Neiman D."/>
            <person name="Pearson M."/>
            <person name="Priest M."/>
            <person name="Roberts A."/>
            <person name="Saif S."/>
            <person name="Shea T."/>
            <person name="Sisk P."/>
            <person name="Sykes S."/>
            <person name="Wortman J."/>
            <person name="Nusbaum C."/>
            <person name="Birren B."/>
        </authorList>
    </citation>
    <scope>NUCLEOTIDE SEQUENCE [LARGE SCALE GENOMIC DNA]</scope>
    <source>
        <strain evidence="2 3">CIP 107469</strain>
    </source>
</reference>
<feature type="chain" id="PRO_5004480394" description="Tetratricopeptide repeat protein" evidence="1">
    <location>
        <begin position="25"/>
        <end position="249"/>
    </location>
</feature>
<dbReference type="SUPFAM" id="SSF48452">
    <property type="entry name" value="TPR-like"/>
    <property type="match status" value="1"/>
</dbReference>
<protein>
    <recommendedName>
        <fullName evidence="4">Tetratricopeptide repeat protein</fullName>
    </recommendedName>
</protein>
<evidence type="ECO:0000313" key="2">
    <source>
        <dbReference type="EMBL" id="EOR02618.1"/>
    </source>
</evidence>
<dbReference type="Proteomes" id="UP000016201">
    <property type="component" value="Unassembled WGS sequence"/>
</dbReference>
<accession>R9AK71</accession>
<keyword evidence="1" id="KW-0732">Signal</keyword>
<gene>
    <name evidence="2" type="ORF">I593_03892</name>
</gene>
<evidence type="ECO:0000313" key="3">
    <source>
        <dbReference type="Proteomes" id="UP000016201"/>
    </source>
</evidence>
<feature type="signal peptide" evidence="1">
    <location>
        <begin position="1"/>
        <end position="24"/>
    </location>
</feature>
<name>R9AK71_9GAMM</name>
<dbReference type="PATRIC" id="fig|1120927.3.peg.3788"/>
<organism evidence="2 3">
    <name type="scientific">Acinetobacter tandoii DSM 14970 = CIP 107469</name>
    <dbReference type="NCBI Taxonomy" id="1120927"/>
    <lineage>
        <taxon>Bacteria</taxon>
        <taxon>Pseudomonadati</taxon>
        <taxon>Pseudomonadota</taxon>
        <taxon>Gammaproteobacteria</taxon>
        <taxon>Moraxellales</taxon>
        <taxon>Moraxellaceae</taxon>
        <taxon>Acinetobacter</taxon>
    </lineage>
</organism>
<dbReference type="EMBL" id="AQFM01000048">
    <property type="protein sequence ID" value="EOR02618.1"/>
    <property type="molecule type" value="Genomic_DNA"/>
</dbReference>
<keyword evidence="3" id="KW-1185">Reference proteome</keyword>
<comment type="caution">
    <text evidence="2">The sequence shown here is derived from an EMBL/GenBank/DDBJ whole genome shotgun (WGS) entry which is preliminary data.</text>
</comment>
<proteinExistence type="predicted"/>
<evidence type="ECO:0000256" key="1">
    <source>
        <dbReference type="SAM" id="SignalP"/>
    </source>
</evidence>
<dbReference type="AlphaFoldDB" id="R9AK71"/>